<accession>A0A1H9RF99</accession>
<proteinExistence type="predicted"/>
<dbReference type="Proteomes" id="UP000199318">
    <property type="component" value="Unassembled WGS sequence"/>
</dbReference>
<dbReference type="AlphaFoldDB" id="A0A1H9RF99"/>
<reference evidence="2" key="1">
    <citation type="submission" date="2016-10" db="EMBL/GenBank/DDBJ databases">
        <authorList>
            <person name="de Groot N.N."/>
        </authorList>
    </citation>
    <scope>NUCLEOTIDE SEQUENCE [LARGE SCALE GENOMIC DNA]</scope>
    <source>
        <strain evidence="2">10nlg</strain>
    </source>
</reference>
<dbReference type="STRING" id="1464123.SAMN05444126_104105"/>
<dbReference type="OrthoDB" id="2808696at2"/>
<dbReference type="RefSeq" id="WP_093072132.1">
    <property type="nucleotide sequence ID" value="NZ_FOGV01000004.1"/>
</dbReference>
<evidence type="ECO:0000313" key="2">
    <source>
        <dbReference type="Proteomes" id="UP000199318"/>
    </source>
</evidence>
<sequence length="299" mass="34237">MYLENEIKEKFANLQKGSAFELNNADAWIFMFRDGTYGAAIPYSGSDVNESYANVKFYSAHVAFGSEEQQCLVLSSSLFHLRNEFALICTNFIDPGVDQSNRQTVLADPIDWWRKWQELLGNAVKEKQIHGLLGEMIAVKYLKEHHSEVKWKPTDYSTHDIEAGEQAYEVKSTTSKYDEIISVSSQYQLRDPDYLLFCRFEKGAGGRSIDDVLKELHSMGIDQSVINKEIEALGFPAGSQARKEKFILLEMRLYEVNDDFPGRHLNEFLTNMNDPSIAKVTYDIDLKRVPFENVTEEAE</sequence>
<evidence type="ECO:0000313" key="1">
    <source>
        <dbReference type="EMBL" id="SER70653.1"/>
    </source>
</evidence>
<keyword evidence="2" id="KW-1185">Reference proteome</keyword>
<name>A0A1H9RF99_9BACI</name>
<comment type="caution">
    <text evidence="1">The sequence shown here is derived from an EMBL/GenBank/DDBJ whole genome shotgun (WGS) entry which is preliminary data.</text>
</comment>
<dbReference type="Pfam" id="PF14390">
    <property type="entry name" value="DUF4420"/>
    <property type="match status" value="1"/>
</dbReference>
<gene>
    <name evidence="1" type="ORF">SAMN05444126_104105</name>
</gene>
<dbReference type="EMBL" id="FOGV01000004">
    <property type="protein sequence ID" value="SER70653.1"/>
    <property type="molecule type" value="Genomic_DNA"/>
</dbReference>
<dbReference type="InterPro" id="IPR025534">
    <property type="entry name" value="DUF4420"/>
</dbReference>
<organism evidence="1 2">
    <name type="scientific">Salisediminibacterium halotolerans</name>
    <dbReference type="NCBI Taxonomy" id="517425"/>
    <lineage>
        <taxon>Bacteria</taxon>
        <taxon>Bacillati</taxon>
        <taxon>Bacillota</taxon>
        <taxon>Bacilli</taxon>
        <taxon>Bacillales</taxon>
        <taxon>Bacillaceae</taxon>
        <taxon>Salisediminibacterium</taxon>
    </lineage>
</organism>
<protein>
    <submittedName>
        <fullName evidence="1">PD-(D/E)XK family member</fullName>
    </submittedName>
</protein>